<dbReference type="SUPFAM" id="SSF88659">
    <property type="entry name" value="Sigma3 and sigma4 domains of RNA polymerase sigma factors"/>
    <property type="match status" value="1"/>
</dbReference>
<dbReference type="Proteomes" id="UP001597353">
    <property type="component" value="Unassembled WGS sequence"/>
</dbReference>
<dbReference type="PROSITE" id="PS50110">
    <property type="entry name" value="RESPONSE_REGULATORY"/>
    <property type="match status" value="1"/>
</dbReference>
<dbReference type="InterPro" id="IPR014605">
    <property type="entry name" value="Sig_resp-reg_PhyR"/>
</dbReference>
<feature type="region of interest" description="Disordered" evidence="3">
    <location>
        <begin position="1"/>
        <end position="23"/>
    </location>
</feature>
<dbReference type="CDD" id="cd17540">
    <property type="entry name" value="REC_PhyR"/>
    <property type="match status" value="1"/>
</dbReference>
<proteinExistence type="predicted"/>
<dbReference type="SUPFAM" id="SSF52172">
    <property type="entry name" value="CheY-like"/>
    <property type="match status" value="1"/>
</dbReference>
<evidence type="ECO:0000313" key="6">
    <source>
        <dbReference type="Proteomes" id="UP001597353"/>
    </source>
</evidence>
<dbReference type="Pfam" id="PF00072">
    <property type="entry name" value="Response_reg"/>
    <property type="match status" value="1"/>
</dbReference>
<dbReference type="EMBL" id="JBHUGH010000003">
    <property type="protein sequence ID" value="MFD1911418.1"/>
    <property type="molecule type" value="Genomic_DNA"/>
</dbReference>
<feature type="compositionally biased region" description="Polar residues" evidence="3">
    <location>
        <begin position="13"/>
        <end position="23"/>
    </location>
</feature>
<evidence type="ECO:0000256" key="2">
    <source>
        <dbReference type="PROSITE-ProRule" id="PRU00169"/>
    </source>
</evidence>
<dbReference type="InterPro" id="IPR053866">
    <property type="entry name" value="PhyR_sigma2"/>
</dbReference>
<feature type="domain" description="Response regulatory" evidence="4">
    <location>
        <begin position="162"/>
        <end position="276"/>
    </location>
</feature>
<reference evidence="6" key="1">
    <citation type="journal article" date="2019" name="Int. J. Syst. Evol. Microbiol.">
        <title>The Global Catalogue of Microorganisms (GCM) 10K type strain sequencing project: providing services to taxonomists for standard genome sequencing and annotation.</title>
        <authorList>
            <consortium name="The Broad Institute Genomics Platform"/>
            <consortium name="The Broad Institute Genome Sequencing Center for Infectious Disease"/>
            <person name="Wu L."/>
            <person name="Ma J."/>
        </authorList>
    </citation>
    <scope>NUCLEOTIDE SEQUENCE [LARGE SCALE GENOMIC DNA]</scope>
    <source>
        <strain evidence="6">CGMCC 4.7242</strain>
    </source>
</reference>
<dbReference type="InterPro" id="IPR050595">
    <property type="entry name" value="Bact_response_regulator"/>
</dbReference>
<dbReference type="RefSeq" id="WP_390259748.1">
    <property type="nucleotide sequence ID" value="NZ_JBHUGH010000003.1"/>
</dbReference>
<dbReference type="InterPro" id="IPR013324">
    <property type="entry name" value="RNA_pol_sigma_r3/r4-like"/>
</dbReference>
<dbReference type="PIRSF" id="PIRSF036400">
    <property type="entry name" value="RR_Ctr_UCP036400"/>
    <property type="match status" value="1"/>
</dbReference>
<keyword evidence="6" id="KW-1185">Reference proteome</keyword>
<evidence type="ECO:0000259" key="4">
    <source>
        <dbReference type="PROSITE" id="PS50110"/>
    </source>
</evidence>
<dbReference type="PANTHER" id="PTHR44591:SF3">
    <property type="entry name" value="RESPONSE REGULATORY DOMAIN-CONTAINING PROTEIN"/>
    <property type="match status" value="1"/>
</dbReference>
<comment type="caution">
    <text evidence="5">The sequence shown here is derived from an EMBL/GenBank/DDBJ whole genome shotgun (WGS) entry which is preliminary data.</text>
</comment>
<gene>
    <name evidence="5" type="ORF">ACFSGJ_04230</name>
</gene>
<dbReference type="NCBIfam" id="NF006623">
    <property type="entry name" value="PRK09191.1"/>
    <property type="match status" value="1"/>
</dbReference>
<accession>A0ABW4S2U2</accession>
<dbReference type="Pfam" id="PF22029">
    <property type="entry name" value="PhyR_sigma2"/>
    <property type="match status" value="1"/>
</dbReference>
<evidence type="ECO:0000313" key="5">
    <source>
        <dbReference type="EMBL" id="MFD1911418.1"/>
    </source>
</evidence>
<feature type="modified residue" description="4-aspartylphosphate" evidence="2">
    <location>
        <position position="212"/>
    </location>
</feature>
<protein>
    <submittedName>
        <fullName evidence="5">Response regulator</fullName>
    </submittedName>
</protein>
<dbReference type="InterPro" id="IPR053867">
    <property type="entry name" value="PhyR_sigma4"/>
</dbReference>
<dbReference type="PANTHER" id="PTHR44591">
    <property type="entry name" value="STRESS RESPONSE REGULATOR PROTEIN 1"/>
    <property type="match status" value="1"/>
</dbReference>
<dbReference type="SMART" id="SM00448">
    <property type="entry name" value="REC"/>
    <property type="match status" value="1"/>
</dbReference>
<organism evidence="5 6">
    <name type="scientific">Halodurantibacterium flavum</name>
    <dbReference type="NCBI Taxonomy" id="1382802"/>
    <lineage>
        <taxon>Bacteria</taxon>
        <taxon>Pseudomonadati</taxon>
        <taxon>Pseudomonadota</taxon>
        <taxon>Alphaproteobacteria</taxon>
        <taxon>Rhodobacterales</taxon>
        <taxon>Paracoccaceae</taxon>
        <taxon>Halodurantibacterium</taxon>
    </lineage>
</organism>
<dbReference type="Gene3D" id="1.20.140.160">
    <property type="match status" value="1"/>
</dbReference>
<sequence>MTQAKELGAGQEGQRSGSEGTNVNLAEIIGQELPYLRRYARALTGSQTSGDRYAAATLETILVEPAIFDSEMSPRVALFHAFHMVWSTTGAPVAEPEADSLEGRAQVHLRNLTKNTREALLLHTIEELSFGEIAQVMKTSADEAEELVAIAFREMENSVCGRVMVIEDESLIAMDIESIVTSMGHSVTGNARTRDAAVRLAHEDRPDLILADIHLADDSSGIDAVNMILREMGDIPVIFITAYPDRLLTGERPEPAFLIPKPYTEEQVRSAVSQAMFFASTETLMS</sequence>
<dbReference type="InterPro" id="IPR001789">
    <property type="entry name" value="Sig_transdc_resp-reg_receiver"/>
</dbReference>
<keyword evidence="1 2" id="KW-0597">Phosphoprotein</keyword>
<name>A0ABW4S2U2_9RHOB</name>
<dbReference type="InterPro" id="IPR011006">
    <property type="entry name" value="CheY-like_superfamily"/>
</dbReference>
<dbReference type="Pfam" id="PF22233">
    <property type="entry name" value="PhyR_sigma-like"/>
    <property type="match status" value="1"/>
</dbReference>
<dbReference type="Gene3D" id="3.40.50.2300">
    <property type="match status" value="1"/>
</dbReference>
<evidence type="ECO:0000256" key="1">
    <source>
        <dbReference type="ARBA" id="ARBA00022553"/>
    </source>
</evidence>
<evidence type="ECO:0000256" key="3">
    <source>
        <dbReference type="SAM" id="MobiDB-lite"/>
    </source>
</evidence>